<evidence type="ECO:0000256" key="1">
    <source>
        <dbReference type="ARBA" id="ARBA00007416"/>
    </source>
</evidence>
<dbReference type="GO" id="GO:0008270">
    <property type="term" value="F:zinc ion binding"/>
    <property type="evidence" value="ECO:0007669"/>
    <property type="project" value="UniProtKB-KW"/>
</dbReference>
<comment type="similarity">
    <text evidence="1">Belongs to the VEFS (VRN2-EMF2-FIS2-SU(Z)12) family.</text>
</comment>
<name>A0AAE0NSR0_9PEZI</name>
<proteinExistence type="inferred from homology"/>
<dbReference type="EMBL" id="JAULSW010000003">
    <property type="protein sequence ID" value="KAK3387002.1"/>
    <property type="molecule type" value="Genomic_DNA"/>
</dbReference>
<dbReference type="Proteomes" id="UP001285441">
    <property type="component" value="Unassembled WGS sequence"/>
</dbReference>
<dbReference type="InterPro" id="IPR019786">
    <property type="entry name" value="Zinc_finger_PHD-type_CS"/>
</dbReference>
<dbReference type="InterPro" id="IPR013083">
    <property type="entry name" value="Znf_RING/FYVE/PHD"/>
</dbReference>
<keyword evidence="4" id="KW-0862">Zinc</keyword>
<accession>A0AAE0NSR0</accession>
<dbReference type="SUPFAM" id="SSF57903">
    <property type="entry name" value="FYVE/PHD zinc finger"/>
    <property type="match status" value="1"/>
</dbReference>
<evidence type="ECO:0000256" key="7">
    <source>
        <dbReference type="SAM" id="MobiDB-lite"/>
    </source>
</evidence>
<evidence type="ECO:0000259" key="8">
    <source>
        <dbReference type="Pfam" id="PF09733"/>
    </source>
</evidence>
<organism evidence="9 10">
    <name type="scientific">Podospora didyma</name>
    <dbReference type="NCBI Taxonomy" id="330526"/>
    <lineage>
        <taxon>Eukaryota</taxon>
        <taxon>Fungi</taxon>
        <taxon>Dikarya</taxon>
        <taxon>Ascomycota</taxon>
        <taxon>Pezizomycotina</taxon>
        <taxon>Sordariomycetes</taxon>
        <taxon>Sordariomycetidae</taxon>
        <taxon>Sordariales</taxon>
        <taxon>Podosporaceae</taxon>
        <taxon>Podospora</taxon>
    </lineage>
</organism>
<feature type="region of interest" description="Disordered" evidence="7">
    <location>
        <begin position="27"/>
        <end position="55"/>
    </location>
</feature>
<dbReference type="CDD" id="cd21552">
    <property type="entry name" value="VEFS-box_ctSUZ12-like"/>
    <property type="match status" value="1"/>
</dbReference>
<dbReference type="AlphaFoldDB" id="A0AAE0NSR0"/>
<dbReference type="Gene3D" id="3.30.40.10">
    <property type="entry name" value="Zinc/RING finger domain, C3HC4 (zinc finger)"/>
    <property type="match status" value="1"/>
</dbReference>
<dbReference type="InterPro" id="IPR019135">
    <property type="entry name" value="Polycomb_protein_VEFS-Box"/>
</dbReference>
<reference evidence="9" key="2">
    <citation type="submission" date="2023-06" db="EMBL/GenBank/DDBJ databases">
        <authorList>
            <consortium name="Lawrence Berkeley National Laboratory"/>
            <person name="Haridas S."/>
            <person name="Hensen N."/>
            <person name="Bonometti L."/>
            <person name="Westerberg I."/>
            <person name="Brannstrom I.O."/>
            <person name="Guillou S."/>
            <person name="Cros-Aarteil S."/>
            <person name="Calhoun S."/>
            <person name="Kuo A."/>
            <person name="Mondo S."/>
            <person name="Pangilinan J."/>
            <person name="Riley R."/>
            <person name="LaButti K."/>
            <person name="Andreopoulos B."/>
            <person name="Lipzen A."/>
            <person name="Chen C."/>
            <person name="Yanf M."/>
            <person name="Daum C."/>
            <person name="Ng V."/>
            <person name="Clum A."/>
            <person name="Steindorff A."/>
            <person name="Ohm R."/>
            <person name="Martin F."/>
            <person name="Silar P."/>
            <person name="Natvig D."/>
            <person name="Lalanne C."/>
            <person name="Gautier V."/>
            <person name="Ament-velasquez S.L."/>
            <person name="Kruys A."/>
            <person name="Hutchinson M.I."/>
            <person name="Powell A.J."/>
            <person name="Barry K."/>
            <person name="Miller A.N."/>
            <person name="Grigoriev I.V."/>
            <person name="Debuchy R."/>
            <person name="Gladieux P."/>
            <person name="Thoren M.H."/>
            <person name="Johannesson H."/>
        </authorList>
    </citation>
    <scope>NUCLEOTIDE SEQUENCE</scope>
    <source>
        <strain evidence="9">CBS 232.78</strain>
    </source>
</reference>
<comment type="caution">
    <text evidence="9">The sequence shown here is derived from an EMBL/GenBank/DDBJ whole genome shotgun (WGS) entry which is preliminary data.</text>
</comment>
<evidence type="ECO:0000256" key="3">
    <source>
        <dbReference type="ARBA" id="ARBA00022771"/>
    </source>
</evidence>
<reference evidence="9" key="1">
    <citation type="journal article" date="2023" name="Mol. Phylogenet. Evol.">
        <title>Genome-scale phylogeny and comparative genomics of the fungal order Sordariales.</title>
        <authorList>
            <person name="Hensen N."/>
            <person name="Bonometti L."/>
            <person name="Westerberg I."/>
            <person name="Brannstrom I.O."/>
            <person name="Guillou S."/>
            <person name="Cros-Aarteil S."/>
            <person name="Calhoun S."/>
            <person name="Haridas S."/>
            <person name="Kuo A."/>
            <person name="Mondo S."/>
            <person name="Pangilinan J."/>
            <person name="Riley R."/>
            <person name="LaButti K."/>
            <person name="Andreopoulos B."/>
            <person name="Lipzen A."/>
            <person name="Chen C."/>
            <person name="Yan M."/>
            <person name="Daum C."/>
            <person name="Ng V."/>
            <person name="Clum A."/>
            <person name="Steindorff A."/>
            <person name="Ohm R.A."/>
            <person name="Martin F."/>
            <person name="Silar P."/>
            <person name="Natvig D.O."/>
            <person name="Lalanne C."/>
            <person name="Gautier V."/>
            <person name="Ament-Velasquez S.L."/>
            <person name="Kruys A."/>
            <person name="Hutchinson M.I."/>
            <person name="Powell A.J."/>
            <person name="Barry K."/>
            <person name="Miller A.N."/>
            <person name="Grigoriev I.V."/>
            <person name="Debuchy R."/>
            <person name="Gladieux P."/>
            <person name="Hiltunen Thoren M."/>
            <person name="Johannesson H."/>
        </authorList>
    </citation>
    <scope>NUCLEOTIDE SEQUENCE</scope>
    <source>
        <strain evidence="9">CBS 232.78</strain>
    </source>
</reference>
<evidence type="ECO:0000313" key="10">
    <source>
        <dbReference type="Proteomes" id="UP001285441"/>
    </source>
</evidence>
<feature type="compositionally biased region" description="Basic and acidic residues" evidence="7">
    <location>
        <begin position="39"/>
        <end position="55"/>
    </location>
</feature>
<evidence type="ECO:0000256" key="2">
    <source>
        <dbReference type="ARBA" id="ARBA00022723"/>
    </source>
</evidence>
<keyword evidence="10" id="KW-1185">Reference proteome</keyword>
<sequence length="736" mass="82262">MTGSNSHHRNLPFLHRNWIKVTNHWNTKMGNKASSPSRDAGDNETRDQRPAKRRRVVDTKYDGFPLYEAHGDTPRALRIEILKICHKDAPRVKNGILNGVIAPNIRDTSQFKVRLKLTVSCNRGDERVVLHVDSQLCDVNMYKNPAGSSPMARFSSVKPFHIPEDKICLEREDDSVFGLASSYQVLIELESAGGSNWPPGDLLPPDGSNANSWADRKLSLRQWVFSASIADIFNPRNRKTIRLKVKRYAQRDEFTDFLMDVDVRWLTAISARLVMGQLEKDIMPSITVFDPNEPVMPLVNGVLSVANGINGVNGIHAANGVSGANGVNGHLQDLPQDYLSANGDAQKLNGFNGSLADQADDLAEGELTPGRARRQRPEINYNLKKMMATALGRTTGKRRRSSDDEICPAQEQTVTYVLPPEQVQVDRLACLLCGAENERISQLRAHYQSHPDYEFNFDPRARNGVCVAVTPVSSRIPLRPAVYQLGLPVKPLDLDKYVEGDLSFVTSRLGPENPPEEKAEKVPTFRVPRKPRAKQVRKKVLVPNIRQPLFDPLSKVQLIPGSEVPQRPMEDSWLLLKHRQSLVDFTDVEPGEKEYMLEWDWFILKRHISSVVFLHRAFLAFVKEKASWIVANEGRSQEFGKHVSMLLSIRGIDEKAVMAATKIINEARTKPVEPPSEPPKKRAAAGCAACGDPVAVPSMLICANKACEHRLYHDTCVANKDEAVAKGRNWVCGKCS</sequence>
<dbReference type="PROSITE" id="PS01359">
    <property type="entry name" value="ZF_PHD_1"/>
    <property type="match status" value="1"/>
</dbReference>
<evidence type="ECO:0000256" key="4">
    <source>
        <dbReference type="ARBA" id="ARBA00022833"/>
    </source>
</evidence>
<evidence type="ECO:0000256" key="5">
    <source>
        <dbReference type="ARBA" id="ARBA00023015"/>
    </source>
</evidence>
<keyword evidence="2" id="KW-0479">Metal-binding</keyword>
<gene>
    <name evidence="9" type="ORF">B0H63DRAFT_392829</name>
</gene>
<dbReference type="Pfam" id="PF09733">
    <property type="entry name" value="VEFS-Box"/>
    <property type="match status" value="1"/>
</dbReference>
<keyword evidence="5" id="KW-0805">Transcription regulation</keyword>
<protein>
    <recommendedName>
        <fullName evidence="8">Polycomb protein VEFS-Box domain-containing protein</fullName>
    </recommendedName>
</protein>
<feature type="compositionally biased region" description="Polar residues" evidence="7">
    <location>
        <begin position="27"/>
        <end position="37"/>
    </location>
</feature>
<feature type="domain" description="Polycomb protein VEFS-Box" evidence="8">
    <location>
        <begin position="569"/>
        <end position="650"/>
    </location>
</feature>
<keyword evidence="3" id="KW-0863">Zinc-finger</keyword>
<keyword evidence="6" id="KW-0804">Transcription</keyword>
<evidence type="ECO:0000256" key="6">
    <source>
        <dbReference type="ARBA" id="ARBA00023163"/>
    </source>
</evidence>
<evidence type="ECO:0000313" key="9">
    <source>
        <dbReference type="EMBL" id="KAK3387002.1"/>
    </source>
</evidence>
<dbReference type="InterPro" id="IPR011011">
    <property type="entry name" value="Znf_FYVE_PHD"/>
</dbReference>